<dbReference type="InterPro" id="IPR038375">
    <property type="entry name" value="NDUFAF7_sf"/>
</dbReference>
<comment type="function">
    <text evidence="7">Arginine methyltransferase involved in the assembly or stability of mitochondrial NADH:ubiquinone oxidoreductase complex (complex I).</text>
</comment>
<dbReference type="AlphaFoldDB" id="A0A5B0NSM3"/>
<evidence type="ECO:0000256" key="4">
    <source>
        <dbReference type="ARBA" id="ARBA00022679"/>
    </source>
</evidence>
<evidence type="ECO:0000313" key="9">
    <source>
        <dbReference type="Proteomes" id="UP000324748"/>
    </source>
</evidence>
<keyword evidence="3 7" id="KW-0489">Methyltransferase</keyword>
<dbReference type="EMBL" id="VSWC01000092">
    <property type="protein sequence ID" value="KAA1091494.1"/>
    <property type="molecule type" value="Genomic_DNA"/>
</dbReference>
<dbReference type="PANTHER" id="PTHR12049">
    <property type="entry name" value="PROTEIN ARGININE METHYLTRANSFERASE NDUFAF7, MITOCHONDRIAL"/>
    <property type="match status" value="1"/>
</dbReference>
<dbReference type="SUPFAM" id="SSF53335">
    <property type="entry name" value="S-adenosyl-L-methionine-dependent methyltransferases"/>
    <property type="match status" value="1"/>
</dbReference>
<comment type="catalytic activity">
    <reaction evidence="6 7">
        <text>L-arginyl-[protein] + 2 S-adenosyl-L-methionine = N(omega),N(omega)'-dimethyl-L-arginyl-[protein] + 2 S-adenosyl-L-homocysteine + 2 H(+)</text>
        <dbReference type="Rhea" id="RHEA:48108"/>
        <dbReference type="Rhea" id="RHEA-COMP:10532"/>
        <dbReference type="Rhea" id="RHEA-COMP:11992"/>
        <dbReference type="ChEBI" id="CHEBI:15378"/>
        <dbReference type="ChEBI" id="CHEBI:29965"/>
        <dbReference type="ChEBI" id="CHEBI:57856"/>
        <dbReference type="ChEBI" id="CHEBI:59789"/>
        <dbReference type="ChEBI" id="CHEBI:88221"/>
        <dbReference type="EC" id="2.1.1.320"/>
    </reaction>
</comment>
<evidence type="ECO:0000313" key="8">
    <source>
        <dbReference type="EMBL" id="KAA1091494.1"/>
    </source>
</evidence>
<evidence type="ECO:0000256" key="7">
    <source>
        <dbReference type="RuleBase" id="RU364114"/>
    </source>
</evidence>
<keyword evidence="9" id="KW-1185">Reference proteome</keyword>
<dbReference type="InterPro" id="IPR003788">
    <property type="entry name" value="NDUFAF7"/>
</dbReference>
<dbReference type="InterPro" id="IPR029063">
    <property type="entry name" value="SAM-dependent_MTases_sf"/>
</dbReference>
<accession>A0A5B0NSM3</accession>
<dbReference type="Proteomes" id="UP000324748">
    <property type="component" value="Unassembled WGS sequence"/>
</dbReference>
<evidence type="ECO:0000256" key="2">
    <source>
        <dbReference type="ARBA" id="ARBA00005891"/>
    </source>
</evidence>
<dbReference type="Gene3D" id="3.40.50.12710">
    <property type="match status" value="1"/>
</dbReference>
<comment type="caution">
    <text evidence="8">The sequence shown here is derived from an EMBL/GenBank/DDBJ whole genome shotgun (WGS) entry which is preliminary data.</text>
</comment>
<keyword evidence="5 7" id="KW-0496">Mitochondrion</keyword>
<proteinExistence type="inferred from homology"/>
<gene>
    <name evidence="8" type="ORF">PGT21_034764</name>
</gene>
<dbReference type="Pfam" id="PF02636">
    <property type="entry name" value="Methyltransf_28"/>
    <property type="match status" value="1"/>
</dbReference>
<keyword evidence="4 7" id="KW-0808">Transferase</keyword>
<reference evidence="8 9" key="1">
    <citation type="submission" date="2019-05" db="EMBL/GenBank/DDBJ databases">
        <title>Emergence of the Ug99 lineage of the wheat stem rust pathogen through somatic hybridization.</title>
        <authorList>
            <person name="Li F."/>
            <person name="Upadhyaya N.M."/>
            <person name="Sperschneider J."/>
            <person name="Matny O."/>
            <person name="Nguyen-Phuc H."/>
            <person name="Mago R."/>
            <person name="Raley C."/>
            <person name="Miller M.E."/>
            <person name="Silverstein K.A.T."/>
            <person name="Henningsen E."/>
            <person name="Hirsch C.D."/>
            <person name="Visser B."/>
            <person name="Pretorius Z.A."/>
            <person name="Steffenson B.J."/>
            <person name="Schwessinger B."/>
            <person name="Dodds P.N."/>
            <person name="Figueroa M."/>
        </authorList>
    </citation>
    <scope>NUCLEOTIDE SEQUENCE [LARGE SCALE GENOMIC DNA]</scope>
    <source>
        <strain evidence="8">21-0</strain>
    </source>
</reference>
<dbReference type="EC" id="2.1.1.320" evidence="7"/>
<protein>
    <recommendedName>
        <fullName evidence="7">Protein arginine methyltransferase NDUFAF7</fullName>
        <ecNumber evidence="7">2.1.1.320</ecNumber>
    </recommendedName>
</protein>
<comment type="subcellular location">
    <subcellularLocation>
        <location evidence="1 7">Mitochondrion</location>
    </subcellularLocation>
</comment>
<comment type="similarity">
    <text evidence="2 7">Belongs to the NDUFAF7 family.</text>
</comment>
<dbReference type="OrthoDB" id="17415at2759"/>
<evidence type="ECO:0000256" key="5">
    <source>
        <dbReference type="ARBA" id="ARBA00023128"/>
    </source>
</evidence>
<dbReference type="GO" id="GO:0005739">
    <property type="term" value="C:mitochondrion"/>
    <property type="evidence" value="ECO:0007669"/>
    <property type="project" value="UniProtKB-SubCell"/>
</dbReference>
<dbReference type="PANTHER" id="PTHR12049:SF5">
    <property type="entry name" value="PROTEIN ARGININE METHYLTRANSFERASE NDUFAF7 HOMOLOG, MITOCHONDRIAL"/>
    <property type="match status" value="1"/>
</dbReference>
<evidence type="ECO:0000256" key="1">
    <source>
        <dbReference type="ARBA" id="ARBA00004173"/>
    </source>
</evidence>
<dbReference type="GO" id="GO:0035243">
    <property type="term" value="F:protein-arginine omega-N symmetric methyltransferase activity"/>
    <property type="evidence" value="ECO:0007669"/>
    <property type="project" value="UniProtKB-EC"/>
</dbReference>
<name>A0A5B0NSM3_PUCGR</name>
<evidence type="ECO:0000256" key="3">
    <source>
        <dbReference type="ARBA" id="ARBA00022603"/>
    </source>
</evidence>
<dbReference type="GO" id="GO:0032259">
    <property type="term" value="P:methylation"/>
    <property type="evidence" value="ECO:0007669"/>
    <property type="project" value="UniProtKB-KW"/>
</dbReference>
<evidence type="ECO:0000256" key="6">
    <source>
        <dbReference type="ARBA" id="ARBA00048612"/>
    </source>
</evidence>
<organism evidence="8 9">
    <name type="scientific">Puccinia graminis f. sp. tritici</name>
    <dbReference type="NCBI Taxonomy" id="56615"/>
    <lineage>
        <taxon>Eukaryota</taxon>
        <taxon>Fungi</taxon>
        <taxon>Dikarya</taxon>
        <taxon>Basidiomycota</taxon>
        <taxon>Pucciniomycotina</taxon>
        <taxon>Pucciniomycetes</taxon>
        <taxon>Pucciniales</taxon>
        <taxon>Pucciniaceae</taxon>
        <taxon>Puccinia</taxon>
    </lineage>
</organism>
<sequence>MTGRLHRARVLVSRSRYSTQPTRFNYLPDEYSQQEPTETQLVINQFSSSTTSTIKLLTTNELAKFNHPPRPSISLARDFIHDSLYNPNYGYFFNQVEILDRPETPTANFELDLYAEYFDPASGKQNNQLLLRRHLASESEDQPSSPADQRQIWHTPTELFKPWYAWSMAHYIVEKHLEKRDQLQEEGKELKIYEIGAGNGTLCVGILDYIKEHHPNLYEKTRYTTIELSRRLADRQREKIDRSGHQGRARVINRSILGLTSSPELEPSHEPCWVLGMEVLDNLARDVIRRDRVTGTPLQSIVITDQLGDFHERFIPITTQNNPNLLKYLDIFDQQQTKTTQLSLFFEKLWAKYLPFRSNLTQHQFIPTNYLILLQSIFNFFPNHRLILSDFSHLPNTLNDPRSNRFGAPVVQTRYNGVTVPTSTFLVKPGMFDIFFPTDFEELIHLYTHLLNTDHQQEADPSTHRLAKKVVGLDEQTQFLLKILASPSFRDKMSIINRRGHPNLPDLDQISAYYHNVKVLTIT</sequence>